<evidence type="ECO:0000256" key="4">
    <source>
        <dbReference type="PIRNR" id="PIRNR000124"/>
    </source>
</evidence>
<protein>
    <submittedName>
        <fullName evidence="6">UDP-N-acetyl-D-galactosamine dehydrogenase</fullName>
    </submittedName>
</protein>
<evidence type="ECO:0000256" key="1">
    <source>
        <dbReference type="ARBA" id="ARBA00006601"/>
    </source>
</evidence>
<dbReference type="SMART" id="SM00984">
    <property type="entry name" value="UDPG_MGDP_dh_C"/>
    <property type="match status" value="1"/>
</dbReference>
<dbReference type="SUPFAM" id="SSF52413">
    <property type="entry name" value="UDP-glucose/GDP-mannose dehydrogenase C-terminal domain"/>
    <property type="match status" value="1"/>
</dbReference>
<dbReference type="Pfam" id="PF03721">
    <property type="entry name" value="UDPG_MGDP_dh_N"/>
    <property type="match status" value="1"/>
</dbReference>
<dbReference type="InterPro" id="IPR014026">
    <property type="entry name" value="UDP-Glc/GDP-Man_DH_dimer"/>
</dbReference>
<keyword evidence="2" id="KW-0560">Oxidoreductase</keyword>
<feature type="domain" description="UDP-glucose/GDP-mannose dehydrogenase C-terminal" evidence="5">
    <location>
        <begin position="320"/>
        <end position="421"/>
    </location>
</feature>
<evidence type="ECO:0000256" key="2">
    <source>
        <dbReference type="ARBA" id="ARBA00023002"/>
    </source>
</evidence>
<dbReference type="KEGG" id="hyg:AUC43_04995"/>
<proteinExistence type="inferred from homology"/>
<dbReference type="NCBIfam" id="TIGR03026">
    <property type="entry name" value="NDP-sugDHase"/>
    <property type="match status" value="1"/>
</dbReference>
<dbReference type="InterPro" id="IPR036220">
    <property type="entry name" value="UDP-Glc/GDP-Man_DH_C_sf"/>
</dbReference>
<dbReference type="InterPro" id="IPR028359">
    <property type="entry name" value="UDP_ManNAc/GlcNAc_DH"/>
</dbReference>
<dbReference type="GO" id="GO:0051287">
    <property type="term" value="F:NAD binding"/>
    <property type="evidence" value="ECO:0007669"/>
    <property type="project" value="InterPro"/>
</dbReference>
<dbReference type="InterPro" id="IPR001732">
    <property type="entry name" value="UDP-Glc/GDP-Man_DH_N"/>
</dbReference>
<dbReference type="SUPFAM" id="SSF48179">
    <property type="entry name" value="6-phosphogluconate dehydrogenase C-terminal domain-like"/>
    <property type="match status" value="1"/>
</dbReference>
<dbReference type="RefSeq" id="WP_068190618.1">
    <property type="nucleotide sequence ID" value="NZ_CP013909.1"/>
</dbReference>
<dbReference type="Gene3D" id="3.40.50.720">
    <property type="entry name" value="NAD(P)-binding Rossmann-like Domain"/>
    <property type="match status" value="2"/>
</dbReference>
<evidence type="ECO:0000259" key="5">
    <source>
        <dbReference type="SMART" id="SM00984"/>
    </source>
</evidence>
<dbReference type="Pfam" id="PF03720">
    <property type="entry name" value="UDPG_MGDP_dh_C"/>
    <property type="match status" value="1"/>
</dbReference>
<dbReference type="InterPro" id="IPR017476">
    <property type="entry name" value="UDP-Glc/GDP-Man"/>
</dbReference>
<reference evidence="6 7" key="1">
    <citation type="submission" date="2015-12" db="EMBL/GenBank/DDBJ databases">
        <authorList>
            <person name="Shamseldin A."/>
            <person name="Moawad H."/>
            <person name="Abd El-Rahim W.M."/>
            <person name="Sadowsky M.J."/>
        </authorList>
    </citation>
    <scope>NUCLEOTIDE SEQUENCE [LARGE SCALE GENOMIC DNA]</scope>
    <source>
        <strain evidence="6 7">DG5B</strain>
    </source>
</reference>
<organism evidence="6 7">
    <name type="scientific">Hymenobacter sedentarius</name>
    <dbReference type="NCBI Taxonomy" id="1411621"/>
    <lineage>
        <taxon>Bacteria</taxon>
        <taxon>Pseudomonadati</taxon>
        <taxon>Bacteroidota</taxon>
        <taxon>Cytophagia</taxon>
        <taxon>Cytophagales</taxon>
        <taxon>Hymenobacteraceae</taxon>
        <taxon>Hymenobacter</taxon>
    </lineage>
</organism>
<accession>A0A0U4BW60</accession>
<dbReference type="InterPro" id="IPR036291">
    <property type="entry name" value="NAD(P)-bd_dom_sf"/>
</dbReference>
<dbReference type="Proteomes" id="UP000059542">
    <property type="component" value="Chromosome"/>
</dbReference>
<sequence>MYDQLLRKEATLAVIGLGYVGLPIALEFAKQLKVIGFDINATRVEQMKQGIDPSGELEKKDFEGCDITFTDSLEVLRQAQFYIVAVPTPIDEHAQPDLKPLLGASSSVGKVLKKGDYVVFESTVYPGCTEEDCIPVMERHSGLKFPNDFKVGYSPERINPGDKEHTLRRIVKVVSGNDQEALDTIAKVYELVVDAGVHRASSIRVAEAAKIIENTQRDVNIALMNELSMIFDRMSINTYEVLEAAGTKWNFLRFSPGLVGGHCIGVDPYYLTYKAKELGYDAKVILSGRTTNDNMGAYIARKTVQMMIKKGKDVAKSRVLVMGATFKENVEDIRNSKVADVIQELKNFSVNVDIVDPHADSNELHHEYGFRLTHNDDVRSDYDAVIVAVSHLPYASKDEAYFQSITSDNAVLVDIKGLYRGKMKDIQYWSL</sequence>
<dbReference type="OrthoDB" id="9803238at2"/>
<keyword evidence="3" id="KW-0520">NAD</keyword>
<dbReference type="PANTHER" id="PTHR43491">
    <property type="entry name" value="UDP-N-ACETYL-D-MANNOSAMINE DEHYDROGENASE"/>
    <property type="match status" value="1"/>
</dbReference>
<evidence type="ECO:0000313" key="7">
    <source>
        <dbReference type="Proteomes" id="UP000059542"/>
    </source>
</evidence>
<evidence type="ECO:0000256" key="3">
    <source>
        <dbReference type="ARBA" id="ARBA00023027"/>
    </source>
</evidence>
<evidence type="ECO:0000313" key="6">
    <source>
        <dbReference type="EMBL" id="ALW84497.1"/>
    </source>
</evidence>
<dbReference type="AlphaFoldDB" id="A0A0U4BW60"/>
<dbReference type="GO" id="GO:0016616">
    <property type="term" value="F:oxidoreductase activity, acting on the CH-OH group of donors, NAD or NADP as acceptor"/>
    <property type="evidence" value="ECO:0007669"/>
    <property type="project" value="InterPro"/>
</dbReference>
<comment type="similarity">
    <text evidence="1 4">Belongs to the UDP-glucose/GDP-mannose dehydrogenase family.</text>
</comment>
<dbReference type="STRING" id="1411621.AUC43_04995"/>
<dbReference type="GO" id="GO:0016628">
    <property type="term" value="F:oxidoreductase activity, acting on the CH-CH group of donors, NAD or NADP as acceptor"/>
    <property type="evidence" value="ECO:0007669"/>
    <property type="project" value="InterPro"/>
</dbReference>
<dbReference type="InterPro" id="IPR008927">
    <property type="entry name" value="6-PGluconate_DH-like_C_sf"/>
</dbReference>
<dbReference type="PANTHER" id="PTHR43491:SF2">
    <property type="entry name" value="UDP-N-ACETYL-D-MANNOSAMINE DEHYDROGENASE"/>
    <property type="match status" value="1"/>
</dbReference>
<dbReference type="InterPro" id="IPR014027">
    <property type="entry name" value="UDP-Glc/GDP-Man_DH_C"/>
</dbReference>
<dbReference type="PIRSF" id="PIRSF500136">
    <property type="entry name" value="UDP_ManNAc_DH"/>
    <property type="match status" value="1"/>
</dbReference>
<dbReference type="PIRSF" id="PIRSF000124">
    <property type="entry name" value="UDPglc_GDPman_dh"/>
    <property type="match status" value="1"/>
</dbReference>
<dbReference type="Pfam" id="PF00984">
    <property type="entry name" value="UDPG_MGDP_dh"/>
    <property type="match status" value="1"/>
</dbReference>
<dbReference type="SUPFAM" id="SSF51735">
    <property type="entry name" value="NAD(P)-binding Rossmann-fold domains"/>
    <property type="match status" value="1"/>
</dbReference>
<dbReference type="EMBL" id="CP013909">
    <property type="protein sequence ID" value="ALW84497.1"/>
    <property type="molecule type" value="Genomic_DNA"/>
</dbReference>
<gene>
    <name evidence="6" type="ORF">AUC43_04995</name>
</gene>
<dbReference type="GO" id="GO:0000271">
    <property type="term" value="P:polysaccharide biosynthetic process"/>
    <property type="evidence" value="ECO:0007669"/>
    <property type="project" value="InterPro"/>
</dbReference>
<keyword evidence="7" id="KW-1185">Reference proteome</keyword>
<name>A0A0U4BW60_9BACT</name>